<dbReference type="OrthoDB" id="258549at2"/>
<evidence type="ECO:0000256" key="1">
    <source>
        <dbReference type="ARBA" id="ARBA00023027"/>
    </source>
</evidence>
<dbReference type="PANTHER" id="PTHR43574">
    <property type="entry name" value="EPIMERASE-RELATED"/>
    <property type="match status" value="1"/>
</dbReference>
<evidence type="ECO:0000256" key="2">
    <source>
        <dbReference type="SAM" id="Phobius"/>
    </source>
</evidence>
<evidence type="ECO:0000313" key="4">
    <source>
        <dbReference type="EMBL" id="RCS46070.1"/>
    </source>
</evidence>
<proteinExistence type="predicted"/>
<name>A0A368KNV9_9BACT</name>
<dbReference type="Gene3D" id="3.40.50.720">
    <property type="entry name" value="NAD(P)-binding Rossmann-like Domain"/>
    <property type="match status" value="1"/>
</dbReference>
<keyword evidence="2" id="KW-1133">Transmembrane helix</keyword>
<dbReference type="SUPFAM" id="SSF51735">
    <property type="entry name" value="NAD(P)-binding Rossmann-fold domains"/>
    <property type="match status" value="1"/>
</dbReference>
<feature type="transmembrane region" description="Helical" evidence="2">
    <location>
        <begin position="29"/>
        <end position="52"/>
    </location>
</feature>
<dbReference type="PRINTS" id="PR01713">
    <property type="entry name" value="NUCEPIMERASE"/>
</dbReference>
<accession>A0A368KNV9</accession>
<gene>
    <name evidence="4" type="ORF">DTL42_16410</name>
</gene>
<keyword evidence="2" id="KW-0812">Transmembrane</keyword>
<organism evidence="4 5">
    <name type="scientific">Bremerella cremea</name>
    <dbReference type="NCBI Taxonomy" id="1031537"/>
    <lineage>
        <taxon>Bacteria</taxon>
        <taxon>Pseudomonadati</taxon>
        <taxon>Planctomycetota</taxon>
        <taxon>Planctomycetia</taxon>
        <taxon>Pirellulales</taxon>
        <taxon>Pirellulaceae</taxon>
        <taxon>Bremerella</taxon>
    </lineage>
</organism>
<dbReference type="Proteomes" id="UP000253562">
    <property type="component" value="Unassembled WGS sequence"/>
</dbReference>
<dbReference type="RefSeq" id="WP_147274307.1">
    <property type="nucleotide sequence ID" value="NZ_QPEX01000033.1"/>
</dbReference>
<protein>
    <submittedName>
        <fullName evidence="4">NAD-dependent epimerase/dehydratase family protein</fullName>
    </submittedName>
</protein>
<dbReference type="InterPro" id="IPR001509">
    <property type="entry name" value="Epimerase_deHydtase"/>
</dbReference>
<keyword evidence="2" id="KW-0472">Membrane</keyword>
<reference evidence="4 5" key="1">
    <citation type="submission" date="2018-07" db="EMBL/GenBank/DDBJ databases">
        <title>Comparative genomes isolates from brazilian mangrove.</title>
        <authorList>
            <person name="De Araujo J.E."/>
            <person name="Taketani R.G."/>
            <person name="Silva M.C.P."/>
            <person name="Lourenco M.V."/>
            <person name="Oliveira V.M."/>
            <person name="Andreote F.D."/>
        </authorList>
    </citation>
    <scope>NUCLEOTIDE SEQUENCE [LARGE SCALE GENOMIC DNA]</scope>
    <source>
        <strain evidence="4 5">HEX PRIS-MGV</strain>
    </source>
</reference>
<evidence type="ECO:0000259" key="3">
    <source>
        <dbReference type="Pfam" id="PF01370"/>
    </source>
</evidence>
<feature type="domain" description="NAD-dependent epimerase/dehydratase" evidence="3">
    <location>
        <begin position="34"/>
        <end position="277"/>
    </location>
</feature>
<sequence>MQQIAYLSIVCSGYQVSLNSRNYDALGKYALMAILITGGAGFIGSHLTQILLAQSNEKLISLDNFNDYYDPALKRENVKQVANEERVTLIEGDFCDGEAMKRLFDEHDIDQVVHLGAYAGVRISVEQPHKYQHANVGGTLSLLEAARHHPVKRFLLASSSTVYGKGAGIPFAEDAPLGIPASPYGATKRAAELLCLTYHQLHGIPTACLRPFSVYGPRLRPDLALTIFAKAVHEGTPIPLFGDGSIRRDFTHVSDICQGFIAALTAEGVVGQEINIGHSDPIEMRKLIELLEKSFGKKAVINYLPERPEDLPVTYANLNKAEKLLGYSPKVLIEDGIQEYVDWFRTWHR</sequence>
<comment type="caution">
    <text evidence="4">The sequence shown here is derived from an EMBL/GenBank/DDBJ whole genome shotgun (WGS) entry which is preliminary data.</text>
</comment>
<dbReference type="InterPro" id="IPR036291">
    <property type="entry name" value="NAD(P)-bd_dom_sf"/>
</dbReference>
<dbReference type="AlphaFoldDB" id="A0A368KNV9"/>
<dbReference type="EMBL" id="QPEX01000033">
    <property type="protein sequence ID" value="RCS46070.1"/>
    <property type="molecule type" value="Genomic_DNA"/>
</dbReference>
<evidence type="ECO:0000313" key="5">
    <source>
        <dbReference type="Proteomes" id="UP000253562"/>
    </source>
</evidence>
<dbReference type="Pfam" id="PF01370">
    <property type="entry name" value="Epimerase"/>
    <property type="match status" value="1"/>
</dbReference>
<keyword evidence="1" id="KW-0520">NAD</keyword>